<name>A0A9Q0M047_BLOTA</name>
<dbReference type="Proteomes" id="UP001142055">
    <property type="component" value="Chromosome 3"/>
</dbReference>
<protein>
    <recommendedName>
        <fullName evidence="10">GPI inositol-deacylase</fullName>
        <ecNumber evidence="10">3.1.-.-</ecNumber>
    </recommendedName>
</protein>
<keyword evidence="4 10" id="KW-0812">Transmembrane</keyword>
<feature type="transmembrane region" description="Helical" evidence="10">
    <location>
        <begin position="752"/>
        <end position="771"/>
    </location>
</feature>
<dbReference type="GO" id="GO:0015031">
    <property type="term" value="P:protein transport"/>
    <property type="evidence" value="ECO:0007669"/>
    <property type="project" value="UniProtKB-KW"/>
</dbReference>
<evidence type="ECO:0000256" key="9">
    <source>
        <dbReference type="ARBA" id="ARBA00023136"/>
    </source>
</evidence>
<feature type="transmembrane region" description="Helical" evidence="10">
    <location>
        <begin position="822"/>
        <end position="841"/>
    </location>
</feature>
<keyword evidence="13" id="KW-1185">Reference proteome</keyword>
<evidence type="ECO:0000256" key="6">
    <source>
        <dbReference type="ARBA" id="ARBA00022824"/>
    </source>
</evidence>
<keyword evidence="6 10" id="KW-0256">Endoplasmic reticulum</keyword>
<feature type="transmembrane region" description="Helical" evidence="10">
    <location>
        <begin position="669"/>
        <end position="694"/>
    </location>
</feature>
<dbReference type="InterPro" id="IPR012908">
    <property type="entry name" value="PGAP1-ab_dom-like"/>
</dbReference>
<evidence type="ECO:0000256" key="2">
    <source>
        <dbReference type="ARBA" id="ARBA00006931"/>
    </source>
</evidence>
<dbReference type="AlphaFoldDB" id="A0A9Q0M047"/>
<dbReference type="SUPFAM" id="SSF53474">
    <property type="entry name" value="alpha/beta-Hydrolases"/>
    <property type="match status" value="1"/>
</dbReference>
<reference evidence="12" key="1">
    <citation type="submission" date="2022-12" db="EMBL/GenBank/DDBJ databases">
        <title>Genome assemblies of Blomia tropicalis.</title>
        <authorList>
            <person name="Cui Y."/>
        </authorList>
    </citation>
    <scope>NUCLEOTIDE SEQUENCE</scope>
    <source>
        <tissue evidence="12">Adult mites</tissue>
    </source>
</reference>
<dbReference type="GO" id="GO:0006505">
    <property type="term" value="P:GPI anchor metabolic process"/>
    <property type="evidence" value="ECO:0007669"/>
    <property type="project" value="TreeGrafter"/>
</dbReference>
<evidence type="ECO:0000256" key="3">
    <source>
        <dbReference type="ARBA" id="ARBA00022448"/>
    </source>
</evidence>
<evidence type="ECO:0000313" key="12">
    <source>
        <dbReference type="EMBL" id="KAJ6216469.1"/>
    </source>
</evidence>
<comment type="similarity">
    <text evidence="2 10">Belongs to the GPI inositol-deacylase family.</text>
</comment>
<evidence type="ECO:0000259" key="11">
    <source>
        <dbReference type="Pfam" id="PF07819"/>
    </source>
</evidence>
<evidence type="ECO:0000256" key="10">
    <source>
        <dbReference type="RuleBase" id="RU365011"/>
    </source>
</evidence>
<sequence length="916" mass="105903">MTYMYQVPQYVPISIGQSAKRIYPKYNLYVYGEGDYVDTLRLNDFNGNPVLFVPGNGGSYKQTRSLASVSLVMSYSSRSAYFNYFSVDYDEELSAFIGYKLEYQTKFLYLSIKKIVQLYHHSPKTKLILIGHSIGGILIKALFSKPYFRPYLEKVAVVFTLATPHIAPAIPFDMKIVNFYSETNSQFSLYRHLNYSHINFVSIGGSTNDKLIRSDMIPIDTGYKYDRSILTTAIDDVWASADHLCIVWCRQLMVKLNNIFFDLLQDDKSLISSPAQRQEIIDYHLFNRYFQGIFPGYDLPNETFYSNTTDTVEHTNRLIRLNINKLIKPANHLVPLNERETIVLHFEGMFRPDTSSNGLNLYRIVRLVPTNTKTDRHLAHIDSEEYIRLGYTHLVVSLKPSPSSFSILIDRFTTFLRHKSITLPNLSVGLFTGGLMKPVPIFTKLISQEQTYFNLTLENFDSIWQTYYIRMNTKSCYTKMSSFMGYSYLSLSQQELNEYNWPFLPLKNFNLNFILKLNQVHQSSPTIKPSLLLFLEPNCGYEMFAQFSLVNSSAQLVKHYFVLLVPLIISVAILILSVQLCNMLLLYSFSNEDLDQLKTKFGNEMADNKLVNKKCFVFMTTSQVMISGRYFLYCLVQTVFFCVLAIFILKKFYPHHDLSNLSELPPFSLVTICSFLFFLAYSLVYVFTMAVHFLGDNFADGVIYFYQRSKLLPFQIPFFDKIVSFQWNHVCTCFAVTISFAAFNYFIQSVFFLVHMLFTILMLVRFIQVNYTELKIGRTTSTSFIRSIFPSIYALQFALSILQIPISLDSYHSIQENRIQPIISQSSFSAALFIVIYLLIHTRPLDLTCRLTVLTNQWFHKYLNMTLILLAFCNILIGALAFEFISNSILVTLAIIMVANMQLHKQIMGKRELKAD</sequence>
<evidence type="ECO:0000313" key="13">
    <source>
        <dbReference type="Proteomes" id="UP001142055"/>
    </source>
</evidence>
<dbReference type="Gene3D" id="3.40.50.1820">
    <property type="entry name" value="alpha/beta hydrolase"/>
    <property type="match status" value="1"/>
</dbReference>
<comment type="caution">
    <text evidence="12">The sequence shown here is derived from an EMBL/GenBank/DDBJ whole genome shotgun (WGS) entry which is preliminary data.</text>
</comment>
<evidence type="ECO:0000256" key="7">
    <source>
        <dbReference type="ARBA" id="ARBA00022927"/>
    </source>
</evidence>
<organism evidence="12 13">
    <name type="scientific">Blomia tropicalis</name>
    <name type="common">Mite</name>
    <dbReference type="NCBI Taxonomy" id="40697"/>
    <lineage>
        <taxon>Eukaryota</taxon>
        <taxon>Metazoa</taxon>
        <taxon>Ecdysozoa</taxon>
        <taxon>Arthropoda</taxon>
        <taxon>Chelicerata</taxon>
        <taxon>Arachnida</taxon>
        <taxon>Acari</taxon>
        <taxon>Acariformes</taxon>
        <taxon>Sarcoptiformes</taxon>
        <taxon>Astigmata</taxon>
        <taxon>Glycyphagoidea</taxon>
        <taxon>Echimyopodidae</taxon>
        <taxon>Blomia</taxon>
    </lineage>
</organism>
<feature type="transmembrane region" description="Helical" evidence="10">
    <location>
        <begin position="727"/>
        <end position="746"/>
    </location>
</feature>
<dbReference type="InterPro" id="IPR029058">
    <property type="entry name" value="AB_hydrolase_fold"/>
</dbReference>
<feature type="transmembrane region" description="Helical" evidence="10">
    <location>
        <begin position="630"/>
        <end position="649"/>
    </location>
</feature>
<dbReference type="PANTHER" id="PTHR15495:SF7">
    <property type="entry name" value="GPI INOSITOL-DEACYLASE"/>
    <property type="match status" value="1"/>
</dbReference>
<dbReference type="PANTHER" id="PTHR15495">
    <property type="entry name" value="NEGATIVE REGULATOR OF VESICLE FORMATION-RELATED"/>
    <property type="match status" value="1"/>
</dbReference>
<keyword evidence="9 10" id="KW-0472">Membrane</keyword>
<comment type="subcellular location">
    <subcellularLocation>
        <location evidence="1">Endoplasmic reticulum membrane</location>
        <topology evidence="1">Multi-pass membrane protein</topology>
    </subcellularLocation>
</comment>
<feature type="transmembrane region" description="Helical" evidence="10">
    <location>
        <begin position="560"/>
        <end position="587"/>
    </location>
</feature>
<dbReference type="GO" id="GO:0005789">
    <property type="term" value="C:endoplasmic reticulum membrane"/>
    <property type="evidence" value="ECO:0007669"/>
    <property type="project" value="UniProtKB-SubCell"/>
</dbReference>
<dbReference type="Pfam" id="PF24660">
    <property type="entry name" value="PGAP1_3rd"/>
    <property type="match status" value="1"/>
</dbReference>
<evidence type="ECO:0000256" key="8">
    <source>
        <dbReference type="ARBA" id="ARBA00022989"/>
    </source>
</evidence>
<comment type="function">
    <text evidence="10">Involved in inositol deacylation of GPI-anchored proteins which plays important roles in the quality control and ER-associated degradation of GPI-anchored proteins.</text>
</comment>
<keyword evidence="5 10" id="KW-0378">Hydrolase</keyword>
<evidence type="ECO:0000256" key="1">
    <source>
        <dbReference type="ARBA" id="ARBA00004477"/>
    </source>
</evidence>
<gene>
    <name evidence="12" type="ORF">RDWZM_007626</name>
</gene>
<dbReference type="GO" id="GO:0050185">
    <property type="term" value="F:phosphatidylinositol deacylase activity"/>
    <property type="evidence" value="ECO:0007669"/>
    <property type="project" value="TreeGrafter"/>
</dbReference>
<feature type="domain" description="GPI inositol-deacylase PGAP1-like alpha/beta" evidence="11">
    <location>
        <begin position="45"/>
        <end position="262"/>
    </location>
</feature>
<dbReference type="GO" id="GO:0006888">
    <property type="term" value="P:endoplasmic reticulum to Golgi vesicle-mediated transport"/>
    <property type="evidence" value="ECO:0007669"/>
    <property type="project" value="TreeGrafter"/>
</dbReference>
<feature type="transmembrane region" description="Helical" evidence="10">
    <location>
        <begin position="783"/>
        <end position="802"/>
    </location>
</feature>
<evidence type="ECO:0000256" key="4">
    <source>
        <dbReference type="ARBA" id="ARBA00022692"/>
    </source>
</evidence>
<feature type="transmembrane region" description="Helical" evidence="10">
    <location>
        <begin position="888"/>
        <end position="904"/>
    </location>
</feature>
<proteinExistence type="inferred from homology"/>
<evidence type="ECO:0000256" key="5">
    <source>
        <dbReference type="ARBA" id="ARBA00022801"/>
    </source>
</evidence>
<dbReference type="EC" id="3.1.-.-" evidence="10"/>
<dbReference type="OMA" id="YGLYYYY"/>
<dbReference type="EMBL" id="JAPWDV010000003">
    <property type="protein sequence ID" value="KAJ6216469.1"/>
    <property type="molecule type" value="Genomic_DNA"/>
</dbReference>
<dbReference type="InterPro" id="IPR039529">
    <property type="entry name" value="PGAP1/BST1"/>
</dbReference>
<accession>A0A9Q0M047</accession>
<keyword evidence="3 10" id="KW-0813">Transport</keyword>
<dbReference type="Pfam" id="PF07819">
    <property type="entry name" value="PGAP1"/>
    <property type="match status" value="1"/>
</dbReference>
<keyword evidence="7 10" id="KW-0653">Protein transport</keyword>
<keyword evidence="8 10" id="KW-1133">Transmembrane helix</keyword>
<feature type="transmembrane region" description="Helical" evidence="10">
    <location>
        <begin position="862"/>
        <end position="882"/>
    </location>
</feature>